<evidence type="ECO:0000256" key="5">
    <source>
        <dbReference type="RuleBase" id="RU004504"/>
    </source>
</evidence>
<evidence type="ECO:0000313" key="7">
    <source>
        <dbReference type="EMBL" id="OPX42760.1"/>
    </source>
</evidence>
<organism evidence="7 8">
    <name type="scientific">Ruminiclostridium hungatei</name>
    <name type="common">Clostridium hungatei</name>
    <dbReference type="NCBI Taxonomy" id="48256"/>
    <lineage>
        <taxon>Bacteria</taxon>
        <taxon>Bacillati</taxon>
        <taxon>Bacillota</taxon>
        <taxon>Clostridia</taxon>
        <taxon>Eubacteriales</taxon>
        <taxon>Oscillospiraceae</taxon>
        <taxon>Ruminiclostridium</taxon>
    </lineage>
</organism>
<keyword evidence="7" id="KW-0808">Transferase</keyword>
<dbReference type="InterPro" id="IPR000192">
    <property type="entry name" value="Aminotrans_V_dom"/>
</dbReference>
<dbReference type="InterPro" id="IPR015422">
    <property type="entry name" value="PyrdxlP-dep_Trfase_small"/>
</dbReference>
<protein>
    <submittedName>
        <fullName evidence="7">Putative cysteine desulfurase</fullName>
        <ecNumber evidence="7">2.8.1.7</ecNumber>
    </submittedName>
</protein>
<dbReference type="AlphaFoldDB" id="A0A1V4SFY3"/>
<proteinExistence type="inferred from homology"/>
<dbReference type="InterPro" id="IPR015424">
    <property type="entry name" value="PyrdxlP-dep_Trfase"/>
</dbReference>
<evidence type="ECO:0000259" key="6">
    <source>
        <dbReference type="Pfam" id="PF00266"/>
    </source>
</evidence>
<dbReference type="STRING" id="48256.CLHUN_34120"/>
<dbReference type="Pfam" id="PF00266">
    <property type="entry name" value="Aminotran_5"/>
    <property type="match status" value="1"/>
</dbReference>
<evidence type="ECO:0000313" key="8">
    <source>
        <dbReference type="Proteomes" id="UP000191554"/>
    </source>
</evidence>
<keyword evidence="8" id="KW-1185">Reference proteome</keyword>
<keyword evidence="3" id="KW-0663">Pyridoxal phosphate</keyword>
<dbReference type="PANTHER" id="PTHR43586:SF8">
    <property type="entry name" value="CYSTEINE DESULFURASE 1, CHLOROPLASTIC"/>
    <property type="match status" value="1"/>
</dbReference>
<sequence length="462" mass="51429">MPEYNHSRYPDNSGSKSRNSFRSLIVGVDAKVPLDNGTYTTGINFDNAATTPSFTTVEKEIHDFLPWYSSIHRGKGYKSVISTDTYEAARDVVSRHVGAGPSDVIIHTKNTTEAINILACTMSQKKDGKDIVISTWMEHAANDLPWRDGFKVEYVEIDQFGRLDLDDYEAKLKKHQGKIRLVTVTGAANVTGYLNDTGTLAALAHKYGTLIHVDGAQLVPHVPVDMRPEDSVEHIDFLSFSAHKFYAPFGSGVLIGPKTEFETGVPFCKGGSAIQLVTHDRIWWEEPPVKCEAGTPNLIGIVAMTAALKTLNRIGMQNAFQHEKKLLDYAYGKMCNIPDIHLYSHPDKQQSIGVIPFTVEGVHHSLVSAILAHEAGIAVRNGFFCAHPYCERLLGYSAAQIEEIAENKKPFPGLVRASFGIYNTFPEIDKFINFMHIVVNNKKYFNNKYSSSRSLYNIKNEV</sequence>
<dbReference type="InterPro" id="IPR020578">
    <property type="entry name" value="Aminotrans_V_PyrdxlP_BS"/>
</dbReference>
<feature type="domain" description="Aminotransferase class V" evidence="6">
    <location>
        <begin position="43"/>
        <end position="431"/>
    </location>
</feature>
<reference evidence="7 8" key="1">
    <citation type="submission" date="2017-03" db="EMBL/GenBank/DDBJ databases">
        <title>Genome sequence of Clostridium hungatei DSM 14427.</title>
        <authorList>
            <person name="Poehlein A."/>
            <person name="Daniel R."/>
        </authorList>
    </citation>
    <scope>NUCLEOTIDE SEQUENCE [LARGE SCALE GENOMIC DNA]</scope>
    <source>
        <strain evidence="7 8">DSM 14427</strain>
    </source>
</reference>
<evidence type="ECO:0000256" key="1">
    <source>
        <dbReference type="ARBA" id="ARBA00001933"/>
    </source>
</evidence>
<dbReference type="Proteomes" id="UP000191554">
    <property type="component" value="Unassembled WGS sequence"/>
</dbReference>
<evidence type="ECO:0000256" key="3">
    <source>
        <dbReference type="ARBA" id="ARBA00022898"/>
    </source>
</evidence>
<dbReference type="RefSeq" id="WP_080065840.1">
    <property type="nucleotide sequence ID" value="NZ_MZGX01000025.1"/>
</dbReference>
<dbReference type="SUPFAM" id="SSF53383">
    <property type="entry name" value="PLP-dependent transferases"/>
    <property type="match status" value="1"/>
</dbReference>
<dbReference type="InterPro" id="IPR015421">
    <property type="entry name" value="PyrdxlP-dep_Trfase_major"/>
</dbReference>
<comment type="cofactor">
    <cofactor evidence="1 5">
        <name>pyridoxal 5'-phosphate</name>
        <dbReference type="ChEBI" id="CHEBI:597326"/>
    </cofactor>
</comment>
<dbReference type="PANTHER" id="PTHR43586">
    <property type="entry name" value="CYSTEINE DESULFURASE"/>
    <property type="match status" value="1"/>
</dbReference>
<evidence type="ECO:0000256" key="2">
    <source>
        <dbReference type="ARBA" id="ARBA00010447"/>
    </source>
</evidence>
<accession>A0A1V4SFY3</accession>
<dbReference type="EMBL" id="MZGX01000025">
    <property type="protein sequence ID" value="OPX42760.1"/>
    <property type="molecule type" value="Genomic_DNA"/>
</dbReference>
<gene>
    <name evidence="7" type="primary">csd_1</name>
    <name evidence="7" type="ORF">CLHUN_34120</name>
</gene>
<evidence type="ECO:0000256" key="4">
    <source>
        <dbReference type="ARBA" id="ARBA00050776"/>
    </source>
</evidence>
<comment type="similarity">
    <text evidence="2">Belongs to the class-V pyridoxal-phosphate-dependent aminotransferase family. Csd subfamily.</text>
</comment>
<name>A0A1V4SFY3_RUMHU</name>
<dbReference type="GO" id="GO:0031071">
    <property type="term" value="F:cysteine desulfurase activity"/>
    <property type="evidence" value="ECO:0007669"/>
    <property type="project" value="UniProtKB-EC"/>
</dbReference>
<comment type="caution">
    <text evidence="7">The sequence shown here is derived from an EMBL/GenBank/DDBJ whole genome shotgun (WGS) entry which is preliminary data.</text>
</comment>
<dbReference type="EC" id="2.8.1.7" evidence="7"/>
<dbReference type="PROSITE" id="PS00595">
    <property type="entry name" value="AA_TRANSFER_CLASS_5"/>
    <property type="match status" value="1"/>
</dbReference>
<dbReference type="Gene3D" id="3.90.1150.10">
    <property type="entry name" value="Aspartate Aminotransferase, domain 1"/>
    <property type="match status" value="1"/>
</dbReference>
<dbReference type="Gene3D" id="3.40.640.10">
    <property type="entry name" value="Type I PLP-dependent aspartate aminotransferase-like (Major domain)"/>
    <property type="match status" value="1"/>
</dbReference>
<dbReference type="OrthoDB" id="9804366at2"/>
<comment type="catalytic activity">
    <reaction evidence="4">
        <text>(sulfur carrier)-H + L-cysteine = (sulfur carrier)-SH + L-alanine</text>
        <dbReference type="Rhea" id="RHEA:43892"/>
        <dbReference type="Rhea" id="RHEA-COMP:14737"/>
        <dbReference type="Rhea" id="RHEA-COMP:14739"/>
        <dbReference type="ChEBI" id="CHEBI:29917"/>
        <dbReference type="ChEBI" id="CHEBI:35235"/>
        <dbReference type="ChEBI" id="CHEBI:57972"/>
        <dbReference type="ChEBI" id="CHEBI:64428"/>
        <dbReference type="EC" id="2.8.1.7"/>
    </reaction>
</comment>